<feature type="region of interest" description="Disordered" evidence="1">
    <location>
        <begin position="204"/>
        <end position="229"/>
    </location>
</feature>
<comment type="caution">
    <text evidence="2">The sequence shown here is derived from an EMBL/GenBank/DDBJ whole genome shotgun (WGS) entry which is preliminary data.</text>
</comment>
<dbReference type="EMBL" id="JASCZI010151325">
    <property type="protein sequence ID" value="MED6172038.1"/>
    <property type="molecule type" value="Genomic_DNA"/>
</dbReference>
<name>A0ABU6VJB2_9FABA</name>
<protein>
    <submittedName>
        <fullName evidence="2">Uncharacterized protein</fullName>
    </submittedName>
</protein>
<keyword evidence="3" id="KW-1185">Reference proteome</keyword>
<accession>A0ABU6VJB2</accession>
<feature type="region of interest" description="Disordered" evidence="1">
    <location>
        <begin position="272"/>
        <end position="293"/>
    </location>
</feature>
<reference evidence="2 3" key="1">
    <citation type="journal article" date="2023" name="Plants (Basel)">
        <title>Bridging the Gap: Combining Genomics and Transcriptomics Approaches to Understand Stylosanthes scabra, an Orphan Legume from the Brazilian Caatinga.</title>
        <authorList>
            <person name="Ferreira-Neto J.R.C."/>
            <person name="da Silva M.D."/>
            <person name="Binneck E."/>
            <person name="de Melo N.F."/>
            <person name="da Silva R.H."/>
            <person name="de Melo A.L.T.M."/>
            <person name="Pandolfi V."/>
            <person name="Bustamante F.O."/>
            <person name="Brasileiro-Vidal A.C."/>
            <person name="Benko-Iseppon A.M."/>
        </authorList>
    </citation>
    <scope>NUCLEOTIDE SEQUENCE [LARGE SCALE GENOMIC DNA]</scope>
    <source>
        <tissue evidence="2">Leaves</tissue>
    </source>
</reference>
<evidence type="ECO:0000313" key="3">
    <source>
        <dbReference type="Proteomes" id="UP001341840"/>
    </source>
</evidence>
<organism evidence="2 3">
    <name type="scientific">Stylosanthes scabra</name>
    <dbReference type="NCBI Taxonomy" id="79078"/>
    <lineage>
        <taxon>Eukaryota</taxon>
        <taxon>Viridiplantae</taxon>
        <taxon>Streptophyta</taxon>
        <taxon>Embryophyta</taxon>
        <taxon>Tracheophyta</taxon>
        <taxon>Spermatophyta</taxon>
        <taxon>Magnoliopsida</taxon>
        <taxon>eudicotyledons</taxon>
        <taxon>Gunneridae</taxon>
        <taxon>Pentapetalae</taxon>
        <taxon>rosids</taxon>
        <taxon>fabids</taxon>
        <taxon>Fabales</taxon>
        <taxon>Fabaceae</taxon>
        <taxon>Papilionoideae</taxon>
        <taxon>50 kb inversion clade</taxon>
        <taxon>dalbergioids sensu lato</taxon>
        <taxon>Dalbergieae</taxon>
        <taxon>Pterocarpus clade</taxon>
        <taxon>Stylosanthes</taxon>
    </lineage>
</organism>
<feature type="compositionally biased region" description="Low complexity" evidence="1">
    <location>
        <begin position="279"/>
        <end position="293"/>
    </location>
</feature>
<proteinExistence type="predicted"/>
<dbReference type="Proteomes" id="UP001341840">
    <property type="component" value="Unassembled WGS sequence"/>
</dbReference>
<gene>
    <name evidence="2" type="ORF">PIB30_046485</name>
</gene>
<sequence>MSQIYRRLDQQQEESKKSFEAFNTRMDRFDGQLSYLCYSTQLTNEQMLSPYQETTRLMREMEMQGIPVTMANLANHRQKEEEMRQERMRYDHILQEAAGEKAREANKSKVSDEVLGTPSKVSLAYLEKLKEAKVVIRPFEEGKYELVVPNNEERSAADAKKATVIDVAKTKKNIKDQCVLLAANIDFSGVSAYKKIQTFRRVTHTSDKPFSLPRKKKPTPSTPPFTLPPLVTVVDSKNPLKTVIEPTLNQNNNSHLTIPFGNCEEERDEQQFEQNLNEKNSTNPPSSSNRRPKLRLVVAAASPSPSRWSSRRHCSLRRAQSPLLLLLPFLILFSSN</sequence>
<evidence type="ECO:0000313" key="2">
    <source>
        <dbReference type="EMBL" id="MED6172038.1"/>
    </source>
</evidence>
<evidence type="ECO:0000256" key="1">
    <source>
        <dbReference type="SAM" id="MobiDB-lite"/>
    </source>
</evidence>